<dbReference type="GO" id="GO:0000124">
    <property type="term" value="C:SAGA complex"/>
    <property type="evidence" value="ECO:0007669"/>
    <property type="project" value="TreeGrafter"/>
</dbReference>
<dbReference type="EMBL" id="JAACXV010000017">
    <property type="protein sequence ID" value="KAF7287007.1"/>
    <property type="molecule type" value="Genomic_DNA"/>
</dbReference>
<evidence type="ECO:0008006" key="9">
    <source>
        <dbReference type="Google" id="ProtNLM"/>
    </source>
</evidence>
<keyword evidence="3" id="KW-0805">Transcription regulation</keyword>
<sequence>MNGSKRSSYSTKIGKFNGKLKDILSSSRQRAEIKEPKVADIKNFSNVPIIKQFDNTRLLPKYTSILSRTGDEAVVMDDLDQLQQDLEKLLCTNAVRTRFFLGEYNQTDQKDSQQDKKAHDKTSLKRKRPDEKPKFKDVKNGLRVVKKDPSRFYNENAYQEIPKIALPRNDNSDKFWASIEPYCAAVSNDDVAFLDTLIQEFSKDIDLRIPDLGEHYATAWSDELLSDEQNIGKSPTKKTTNSDFKKNGLHAIVESIIRNAENDIKINKLETPDISKFKHNEHTDHKNGICLEKRLLKQFIGQGIFVQDHSNKDIPEDEILSEIKKCQQELLTVNRYNLEELNKLRSVVRNDIHCNQLKDDLDKIDKEILDLYSIMVEKKALHRKANALLRQQHVLNREINNMTDMSMLY</sequence>
<evidence type="ECO:0000256" key="4">
    <source>
        <dbReference type="ARBA" id="ARBA00023163"/>
    </source>
</evidence>
<evidence type="ECO:0000256" key="5">
    <source>
        <dbReference type="ARBA" id="ARBA00023242"/>
    </source>
</evidence>
<evidence type="ECO:0000256" key="6">
    <source>
        <dbReference type="SAM" id="MobiDB-lite"/>
    </source>
</evidence>
<dbReference type="Proteomes" id="UP000625711">
    <property type="component" value="Unassembled WGS sequence"/>
</dbReference>
<evidence type="ECO:0000256" key="2">
    <source>
        <dbReference type="ARBA" id="ARBA00005330"/>
    </source>
</evidence>
<dbReference type="Pfam" id="PF10198">
    <property type="entry name" value="Ada3"/>
    <property type="match status" value="1"/>
</dbReference>
<accession>A0A834J313</accession>
<dbReference type="GO" id="GO:0006357">
    <property type="term" value="P:regulation of transcription by RNA polymerase II"/>
    <property type="evidence" value="ECO:0007669"/>
    <property type="project" value="TreeGrafter"/>
</dbReference>
<evidence type="ECO:0000256" key="3">
    <source>
        <dbReference type="ARBA" id="ARBA00023015"/>
    </source>
</evidence>
<keyword evidence="5" id="KW-0539">Nucleus</keyword>
<feature type="region of interest" description="Disordered" evidence="6">
    <location>
        <begin position="107"/>
        <end position="133"/>
    </location>
</feature>
<gene>
    <name evidence="7" type="ORF">GWI33_002845</name>
</gene>
<dbReference type="OrthoDB" id="1232at2759"/>
<comment type="caution">
    <text evidence="7">The sequence shown here is derived from an EMBL/GenBank/DDBJ whole genome shotgun (WGS) entry which is preliminary data.</text>
</comment>
<dbReference type="GO" id="GO:0003713">
    <property type="term" value="F:transcription coactivator activity"/>
    <property type="evidence" value="ECO:0007669"/>
    <property type="project" value="TreeGrafter"/>
</dbReference>
<keyword evidence="8" id="KW-1185">Reference proteome</keyword>
<feature type="compositionally biased region" description="Basic and acidic residues" evidence="6">
    <location>
        <begin position="108"/>
        <end position="133"/>
    </location>
</feature>
<comment type="similarity">
    <text evidence="2">Belongs to the NGG1 family.</text>
</comment>
<evidence type="ECO:0000256" key="1">
    <source>
        <dbReference type="ARBA" id="ARBA00004123"/>
    </source>
</evidence>
<comment type="subcellular location">
    <subcellularLocation>
        <location evidence="1">Nucleus</location>
    </subcellularLocation>
</comment>
<dbReference type="GO" id="GO:0005634">
    <property type="term" value="C:nucleus"/>
    <property type="evidence" value="ECO:0007669"/>
    <property type="project" value="UniProtKB-SubCell"/>
</dbReference>
<reference evidence="7" key="1">
    <citation type="submission" date="2020-08" db="EMBL/GenBank/DDBJ databases">
        <title>Genome sequencing and assembly of the red palm weevil Rhynchophorus ferrugineus.</title>
        <authorList>
            <person name="Dias G.B."/>
            <person name="Bergman C.M."/>
            <person name="Manee M."/>
        </authorList>
    </citation>
    <scope>NUCLEOTIDE SEQUENCE</scope>
    <source>
        <strain evidence="7">AA-2017</strain>
        <tissue evidence="7">Whole larva</tissue>
    </source>
</reference>
<keyword evidence="4" id="KW-0804">Transcription</keyword>
<proteinExistence type="inferred from homology"/>
<dbReference type="InterPro" id="IPR019340">
    <property type="entry name" value="Histone_AcTrfase_su3"/>
</dbReference>
<evidence type="ECO:0000313" key="8">
    <source>
        <dbReference type="Proteomes" id="UP000625711"/>
    </source>
</evidence>
<name>A0A834J313_RHYFE</name>
<protein>
    <recommendedName>
        <fullName evidence="9">Transcriptional adapter 3</fullName>
    </recommendedName>
</protein>
<dbReference type="PANTHER" id="PTHR13556:SF2">
    <property type="entry name" value="TRANSCRIPTIONAL ADAPTER 3"/>
    <property type="match status" value="1"/>
</dbReference>
<dbReference type="AlphaFoldDB" id="A0A834J313"/>
<evidence type="ECO:0000313" key="7">
    <source>
        <dbReference type="EMBL" id="KAF7287007.1"/>
    </source>
</evidence>
<organism evidence="7 8">
    <name type="scientific">Rhynchophorus ferrugineus</name>
    <name type="common">Red palm weevil</name>
    <name type="synonym">Curculio ferrugineus</name>
    <dbReference type="NCBI Taxonomy" id="354439"/>
    <lineage>
        <taxon>Eukaryota</taxon>
        <taxon>Metazoa</taxon>
        <taxon>Ecdysozoa</taxon>
        <taxon>Arthropoda</taxon>
        <taxon>Hexapoda</taxon>
        <taxon>Insecta</taxon>
        <taxon>Pterygota</taxon>
        <taxon>Neoptera</taxon>
        <taxon>Endopterygota</taxon>
        <taxon>Coleoptera</taxon>
        <taxon>Polyphaga</taxon>
        <taxon>Cucujiformia</taxon>
        <taxon>Curculionidae</taxon>
        <taxon>Dryophthorinae</taxon>
        <taxon>Rhynchophorus</taxon>
    </lineage>
</organism>
<dbReference type="PANTHER" id="PTHR13556">
    <property type="entry name" value="TRANSCRIPTIONAL ADAPTER 3-RELATED"/>
    <property type="match status" value="1"/>
</dbReference>